<dbReference type="Pfam" id="PF13181">
    <property type="entry name" value="TPR_8"/>
    <property type="match status" value="1"/>
</dbReference>
<accession>A0A9D3S2Q8</accession>
<feature type="region of interest" description="Disordered" evidence="4">
    <location>
        <begin position="583"/>
        <end position="629"/>
    </location>
</feature>
<dbReference type="AlphaFoldDB" id="A0A9D3S2Q8"/>
<feature type="repeat" description="TPR" evidence="3">
    <location>
        <begin position="224"/>
        <end position="257"/>
    </location>
</feature>
<proteinExistence type="predicted"/>
<gene>
    <name evidence="5" type="ORF">ANANG_G00094780</name>
</gene>
<dbReference type="SUPFAM" id="SSF48452">
    <property type="entry name" value="TPR-like"/>
    <property type="match status" value="1"/>
</dbReference>
<dbReference type="PANTHER" id="PTHR22767">
    <property type="entry name" value="N-TERMINAL ACETYLTRANSFERASE-RELATED"/>
    <property type="match status" value="1"/>
</dbReference>
<dbReference type="Gene3D" id="1.25.40.1010">
    <property type="match status" value="1"/>
</dbReference>
<dbReference type="Proteomes" id="UP001044222">
    <property type="component" value="Unassembled WGS sequence"/>
</dbReference>
<dbReference type="SMART" id="SM00028">
    <property type="entry name" value="TPR"/>
    <property type="match status" value="7"/>
</dbReference>
<dbReference type="PROSITE" id="PS50005">
    <property type="entry name" value="TPR"/>
    <property type="match status" value="2"/>
</dbReference>
<evidence type="ECO:0000313" key="5">
    <source>
        <dbReference type="EMBL" id="KAG5848097.1"/>
    </source>
</evidence>
<dbReference type="GO" id="GO:0031415">
    <property type="term" value="C:NatA complex"/>
    <property type="evidence" value="ECO:0007669"/>
    <property type="project" value="TreeGrafter"/>
</dbReference>
<feature type="compositionally biased region" description="Basic and acidic residues" evidence="4">
    <location>
        <begin position="593"/>
        <end position="608"/>
    </location>
</feature>
<keyword evidence="1" id="KW-0677">Repeat</keyword>
<comment type="caution">
    <text evidence="5">The sequence shown here is derived from an EMBL/GenBank/DDBJ whole genome shotgun (WGS) entry which is preliminary data.</text>
</comment>
<keyword evidence="6" id="KW-1185">Reference proteome</keyword>
<evidence type="ECO:0000256" key="3">
    <source>
        <dbReference type="PROSITE-ProRule" id="PRU00339"/>
    </source>
</evidence>
<name>A0A9D3S2Q8_ANGAN</name>
<evidence type="ECO:0008006" key="7">
    <source>
        <dbReference type="Google" id="ProtNLM"/>
    </source>
</evidence>
<reference evidence="5" key="1">
    <citation type="submission" date="2021-01" db="EMBL/GenBank/DDBJ databases">
        <title>A chromosome-scale assembly of European eel, Anguilla anguilla.</title>
        <authorList>
            <person name="Henkel C."/>
            <person name="Jong-Raadsen S.A."/>
            <person name="Dufour S."/>
            <person name="Weltzien F.-A."/>
            <person name="Palstra A.P."/>
            <person name="Pelster B."/>
            <person name="Spaink H.P."/>
            <person name="Van Den Thillart G.E."/>
            <person name="Jansen H."/>
            <person name="Zahm M."/>
            <person name="Klopp C."/>
            <person name="Cedric C."/>
            <person name="Louis A."/>
            <person name="Berthelot C."/>
            <person name="Parey E."/>
            <person name="Roest Crollius H."/>
            <person name="Montfort J."/>
            <person name="Robinson-Rechavi M."/>
            <person name="Bucao C."/>
            <person name="Bouchez O."/>
            <person name="Gislard M."/>
            <person name="Lluch J."/>
            <person name="Milhes M."/>
            <person name="Lampietro C."/>
            <person name="Lopez Roques C."/>
            <person name="Donnadieu C."/>
            <person name="Braasch I."/>
            <person name="Desvignes T."/>
            <person name="Postlethwait J."/>
            <person name="Bobe J."/>
            <person name="Guiguen Y."/>
            <person name="Dirks R."/>
        </authorList>
    </citation>
    <scope>NUCLEOTIDE SEQUENCE</scope>
    <source>
        <strain evidence="5">Tag_6206</strain>
        <tissue evidence="5">Liver</tissue>
    </source>
</reference>
<evidence type="ECO:0000256" key="4">
    <source>
        <dbReference type="SAM" id="MobiDB-lite"/>
    </source>
</evidence>
<evidence type="ECO:0000256" key="2">
    <source>
        <dbReference type="ARBA" id="ARBA00022803"/>
    </source>
</evidence>
<evidence type="ECO:0000313" key="6">
    <source>
        <dbReference type="Proteomes" id="UP001044222"/>
    </source>
</evidence>
<dbReference type="FunFam" id="1.25.40.1010:FF:000001">
    <property type="entry name" value="N-alpha-acetyltransferase 15, NatA auxiliary subunit"/>
    <property type="match status" value="1"/>
</dbReference>
<sequence length="852" mass="99438">MPTVTLPPKENALFKRILRCYEHKQYRNGLKFCKQILSNPKFAEHGETLAMKGLTLNCLGKKEEAYDLVRRGLRNDLKSHVCWHVYGLLQRSDKKYDEAIKCYRNALKWDKDNLQILRDLSLLQIQMRDLEGYRETRYQLLQLRPAQRASWIGYAIAYHLLEDYEMAAKIIEEFRKTQQTSPDKVDYEYSELLLYQNQVLREAGLYKEALEHLITYEKQICDKLAVEETRGELFLKLERLDEATEVYHRLQERNPENWSYYHGLENALKPASVEERQKIYEEAWVQYPKGLVPRRLPLNFLSGEKFRECLDKYLRMNFSKGCPPVFTTLKSLYHDKEKVSIVEELVVGYETSLNVCRMFNQNDDGKEEPPTTLLWVQYFLAQHYDQIGQQTLALEYINTAIESTPTLIELFLIKAKIYKHAGNIKEAARWMDEAQALDTADRFINSKCAKYMLKAGMEGASAVENLNEMQCMWFQTECALAYKSMNKYGDALKKCHEIERHFVEITDDQFDFHTYCMRKMTLRSYVDLLKLEDVLRMHPFYYKASRTAIEIYLALHDNPLTNENKELEADTANLSDKELKKLRNKQRRAQKKAQLEEEKKNAEKEKQLKNQKKKKEDDDEEIGGPKEELVPEKLAKVENPLEEAVKFLTPLKNLVKNKIDTHLLAFEIYFRKEKFLLMLQSVKRAFSIDPDHPWLHQCLVRFFKGVSESKDLPEAVRTVLKQEISRLFGESDAKSFNEVFLSKHSDSIPHRVAAARMMFYLDPSTEKKAVELATSLDESLNNRSIQICTEVLASLRDGALGDGQPMVEGYRAECQKLFPYTLAFMPPGHEENMKITVNGDASGEPEELANDM</sequence>
<evidence type="ECO:0000256" key="1">
    <source>
        <dbReference type="ARBA" id="ARBA00022737"/>
    </source>
</evidence>
<dbReference type="FunFam" id="1.25.40.1040:FF:000001">
    <property type="entry name" value="N-alpha-acetyltransferase 15, NatA auxiliary subunit"/>
    <property type="match status" value="1"/>
</dbReference>
<dbReference type="Gene3D" id="1.25.40.1040">
    <property type="match status" value="1"/>
</dbReference>
<dbReference type="InterPro" id="IPR021183">
    <property type="entry name" value="NatA_aux_su"/>
</dbReference>
<protein>
    <recommendedName>
        <fullName evidence="7">N-alpha-acetyltransferase 15, NatA auxiliary subunit</fullName>
    </recommendedName>
</protein>
<organism evidence="5 6">
    <name type="scientific">Anguilla anguilla</name>
    <name type="common">European freshwater eel</name>
    <name type="synonym">Muraena anguilla</name>
    <dbReference type="NCBI Taxonomy" id="7936"/>
    <lineage>
        <taxon>Eukaryota</taxon>
        <taxon>Metazoa</taxon>
        <taxon>Chordata</taxon>
        <taxon>Craniata</taxon>
        <taxon>Vertebrata</taxon>
        <taxon>Euteleostomi</taxon>
        <taxon>Actinopterygii</taxon>
        <taxon>Neopterygii</taxon>
        <taxon>Teleostei</taxon>
        <taxon>Anguilliformes</taxon>
        <taxon>Anguillidae</taxon>
        <taxon>Anguilla</taxon>
    </lineage>
</organism>
<dbReference type="InterPro" id="IPR019734">
    <property type="entry name" value="TPR_rpt"/>
</dbReference>
<dbReference type="EMBL" id="JAFIRN010000005">
    <property type="protein sequence ID" value="KAG5848097.1"/>
    <property type="molecule type" value="Genomic_DNA"/>
</dbReference>
<dbReference type="PIRSF" id="PIRSF000422">
    <property type="entry name" value="N-terminal-AcTrfase-A_aux_su"/>
    <property type="match status" value="1"/>
</dbReference>
<dbReference type="Pfam" id="PF12569">
    <property type="entry name" value="NatA_aux_su"/>
    <property type="match status" value="1"/>
</dbReference>
<keyword evidence="2 3" id="KW-0802">TPR repeat</keyword>
<feature type="repeat" description="TPR" evidence="3">
    <location>
        <begin position="80"/>
        <end position="113"/>
    </location>
</feature>
<dbReference type="PANTHER" id="PTHR22767:SF6">
    <property type="entry name" value="N-ALPHA-ACETYLTRANSFERASE 15, NATA AUXILIARY SUBUNIT"/>
    <property type="match status" value="1"/>
</dbReference>
<dbReference type="InterPro" id="IPR011990">
    <property type="entry name" value="TPR-like_helical_dom_sf"/>
</dbReference>